<name>A0A7X0SB47_9CLOT</name>
<keyword evidence="1" id="KW-1133">Transmembrane helix</keyword>
<proteinExistence type="predicted"/>
<evidence type="ECO:0000313" key="2">
    <source>
        <dbReference type="EMBL" id="MBB6714403.1"/>
    </source>
</evidence>
<comment type="caution">
    <text evidence="2">The sequence shown here is derived from an EMBL/GenBank/DDBJ whole genome shotgun (WGS) entry which is preliminary data.</text>
</comment>
<feature type="transmembrane region" description="Helical" evidence="1">
    <location>
        <begin position="34"/>
        <end position="51"/>
    </location>
</feature>
<keyword evidence="1" id="KW-0812">Transmembrane</keyword>
<dbReference type="RefSeq" id="WP_185163999.1">
    <property type="nucleotide sequence ID" value="NZ_JACKWY010000003.1"/>
</dbReference>
<evidence type="ECO:0000256" key="1">
    <source>
        <dbReference type="SAM" id="Phobius"/>
    </source>
</evidence>
<dbReference type="Proteomes" id="UP000585258">
    <property type="component" value="Unassembled WGS sequence"/>
</dbReference>
<feature type="transmembrane region" description="Helical" evidence="1">
    <location>
        <begin position="12"/>
        <end position="28"/>
    </location>
</feature>
<dbReference type="EMBL" id="JACKWY010000003">
    <property type="protein sequence ID" value="MBB6714403.1"/>
    <property type="molecule type" value="Genomic_DNA"/>
</dbReference>
<accession>A0A7X0SB47</accession>
<organism evidence="2 3">
    <name type="scientific">Clostridium gasigenes</name>
    <dbReference type="NCBI Taxonomy" id="94869"/>
    <lineage>
        <taxon>Bacteria</taxon>
        <taxon>Bacillati</taxon>
        <taxon>Bacillota</taxon>
        <taxon>Clostridia</taxon>
        <taxon>Eubacteriales</taxon>
        <taxon>Clostridiaceae</taxon>
        <taxon>Clostridium</taxon>
    </lineage>
</organism>
<sequence>MGLKFSKDDVERSIYILAFIIIQSAYFFENRKLRVIVILAGIAIFLITFANKKLRDK</sequence>
<evidence type="ECO:0000313" key="3">
    <source>
        <dbReference type="Proteomes" id="UP000585258"/>
    </source>
</evidence>
<reference evidence="2 3" key="1">
    <citation type="submission" date="2020-08" db="EMBL/GenBank/DDBJ databases">
        <title>Clostridia isolated from Swiss meat.</title>
        <authorList>
            <person name="Wambui J."/>
            <person name="Stevens M.J.A."/>
            <person name="Stephan R."/>
        </authorList>
    </citation>
    <scope>NUCLEOTIDE SEQUENCE [LARGE SCALE GENOMIC DNA]</scope>
    <source>
        <strain evidence="2 3">CM001</strain>
    </source>
</reference>
<keyword evidence="1" id="KW-0472">Membrane</keyword>
<dbReference type="AlphaFoldDB" id="A0A7X0SB47"/>
<protein>
    <submittedName>
        <fullName evidence="2">Uncharacterized protein</fullName>
    </submittedName>
</protein>
<gene>
    <name evidence="2" type="ORF">H7E68_06620</name>
</gene>